<gene>
    <name evidence="2" type="ORF">MO867_16840</name>
</gene>
<proteinExistence type="predicted"/>
<comment type="caution">
    <text evidence="2">The sequence shown here is derived from an EMBL/GenBank/DDBJ whole genome shotgun (WGS) entry which is preliminary data.</text>
</comment>
<name>A0A9X2J6Z8_9GAMM</name>
<reference evidence="2" key="1">
    <citation type="journal article" date="2022" name="Arch. Microbiol.">
        <title>Microbulbifer okhotskensis sp. nov., isolated from a deep bottom sediment of the Okhotsk Sea.</title>
        <authorList>
            <person name="Romanenko L."/>
            <person name="Kurilenko V."/>
            <person name="Otstavnykh N."/>
            <person name="Velansky P."/>
            <person name="Isaeva M."/>
            <person name="Mikhailov V."/>
        </authorList>
    </citation>
    <scope>NUCLEOTIDE SEQUENCE</scope>
    <source>
        <strain evidence="2">OS29</strain>
    </source>
</reference>
<sequence length="58" mass="6963">MSIKKYTQEEVKDLKDLTDYERQKKMTEEEIEEGAKTDPDALTPTEEDLKKFRKVKRK</sequence>
<evidence type="ECO:0000313" key="2">
    <source>
        <dbReference type="EMBL" id="MCO1335999.1"/>
    </source>
</evidence>
<feature type="compositionally biased region" description="Basic and acidic residues" evidence="1">
    <location>
        <begin position="15"/>
        <end position="39"/>
    </location>
</feature>
<keyword evidence="3" id="KW-1185">Reference proteome</keyword>
<dbReference type="Proteomes" id="UP001139028">
    <property type="component" value="Unassembled WGS sequence"/>
</dbReference>
<feature type="region of interest" description="Disordered" evidence="1">
    <location>
        <begin position="15"/>
        <end position="58"/>
    </location>
</feature>
<protein>
    <submittedName>
        <fullName evidence="2">Uncharacterized protein</fullName>
    </submittedName>
</protein>
<accession>A0A9X2J6Z8</accession>
<dbReference type="EMBL" id="JALBWM010000097">
    <property type="protein sequence ID" value="MCO1335999.1"/>
    <property type="molecule type" value="Genomic_DNA"/>
</dbReference>
<evidence type="ECO:0000313" key="3">
    <source>
        <dbReference type="Proteomes" id="UP001139028"/>
    </source>
</evidence>
<evidence type="ECO:0000256" key="1">
    <source>
        <dbReference type="SAM" id="MobiDB-lite"/>
    </source>
</evidence>
<organism evidence="2 3">
    <name type="scientific">Microbulbifer okhotskensis</name>
    <dbReference type="NCBI Taxonomy" id="2926617"/>
    <lineage>
        <taxon>Bacteria</taxon>
        <taxon>Pseudomonadati</taxon>
        <taxon>Pseudomonadota</taxon>
        <taxon>Gammaproteobacteria</taxon>
        <taxon>Cellvibrionales</taxon>
        <taxon>Microbulbiferaceae</taxon>
        <taxon>Microbulbifer</taxon>
    </lineage>
</organism>
<dbReference type="AlphaFoldDB" id="A0A9X2J6Z8"/>
<dbReference type="RefSeq" id="WP_252471264.1">
    <property type="nucleotide sequence ID" value="NZ_JALBWM010000097.1"/>
</dbReference>